<dbReference type="VEuPathDB" id="MicrosporidiaDB:EDEG_00631"/>
<dbReference type="Proteomes" id="UP000003163">
    <property type="component" value="Unassembled WGS sequence"/>
</dbReference>
<gene>
    <name evidence="2" type="ORF">EDEG_00631</name>
</gene>
<dbReference type="InParanoid" id="J9A093"/>
<dbReference type="OMA" id="GHYENHE"/>
<organism evidence="2 3">
    <name type="scientific">Edhazardia aedis (strain USNM 41457)</name>
    <name type="common">Microsporidian parasite</name>
    <dbReference type="NCBI Taxonomy" id="1003232"/>
    <lineage>
        <taxon>Eukaryota</taxon>
        <taxon>Fungi</taxon>
        <taxon>Fungi incertae sedis</taxon>
        <taxon>Microsporidia</taxon>
        <taxon>Edhazardia</taxon>
    </lineage>
</organism>
<dbReference type="STRING" id="1003232.J9A093"/>
<feature type="compositionally biased region" description="Basic and acidic residues" evidence="1">
    <location>
        <begin position="330"/>
        <end position="397"/>
    </location>
</feature>
<evidence type="ECO:0000256" key="1">
    <source>
        <dbReference type="SAM" id="MobiDB-lite"/>
    </source>
</evidence>
<dbReference type="HOGENOM" id="CLU_694495_0_0_1"/>
<sequence>MRIFIAFVCHFIAIQSRKFNVYYESRWDPLVFNKDVVSTDRLEIIRSQSGHFELHEYENTPESFRKFGDISIISLNLFREVIYDLETNESAENVRTILDETHASVFALQGIDDTLLASIHEKIRKQAHYDMINVDKYDLDALSGKRTYLPIIYDTKLLHVVNTGYFETKDDRKMLYGSYAVFMDLRIPEAPVAFTVVNIDIFSSFTDIVNAQFSNIVQDVASYPPVANAAVIVAGSLGVTPPNVKDLMVESYKNTTAQDKNNQNLSLTTLHSGNQDDGIQRDYILLRDEKRSLILNYSRILRMFKAGDRYPIHAIFSYNDDMFSMRKKRERDQNESETTEDKNKINNQNEEEKNKRKKAHKEDKSLKEKALVSEKANLEKNKKGSPDDQKKIEKKME</sequence>
<feature type="region of interest" description="Disordered" evidence="1">
    <location>
        <begin position="327"/>
        <end position="397"/>
    </location>
</feature>
<dbReference type="EMBL" id="AFBI03000007">
    <property type="protein sequence ID" value="EJW05328.1"/>
    <property type="molecule type" value="Genomic_DNA"/>
</dbReference>
<name>J9A093_EDHAE</name>
<evidence type="ECO:0000313" key="3">
    <source>
        <dbReference type="Proteomes" id="UP000003163"/>
    </source>
</evidence>
<dbReference type="Gene3D" id="3.60.10.10">
    <property type="entry name" value="Endonuclease/exonuclease/phosphatase"/>
    <property type="match status" value="1"/>
</dbReference>
<reference evidence="2 3" key="1">
    <citation type="submission" date="2011-08" db="EMBL/GenBank/DDBJ databases">
        <authorList>
            <person name="Liu Z.J."/>
            <person name="Shi F.L."/>
            <person name="Lu J.Q."/>
            <person name="Li M."/>
            <person name="Wang Z.L."/>
        </authorList>
    </citation>
    <scope>NUCLEOTIDE SEQUENCE [LARGE SCALE GENOMIC DNA]</scope>
    <source>
        <strain evidence="2 3">USNM 41457</strain>
    </source>
</reference>
<comment type="caution">
    <text evidence="2">The sequence shown here is derived from an EMBL/GenBank/DDBJ whole genome shotgun (WGS) entry which is preliminary data.</text>
</comment>
<dbReference type="AlphaFoldDB" id="J9A093"/>
<dbReference type="OrthoDB" id="2190927at2759"/>
<proteinExistence type="predicted"/>
<evidence type="ECO:0000313" key="2">
    <source>
        <dbReference type="EMBL" id="EJW05328.1"/>
    </source>
</evidence>
<keyword evidence="3" id="KW-1185">Reference proteome</keyword>
<dbReference type="InterPro" id="IPR036691">
    <property type="entry name" value="Endo/exonu/phosph_ase_sf"/>
</dbReference>
<reference evidence="3" key="2">
    <citation type="submission" date="2015-07" db="EMBL/GenBank/DDBJ databases">
        <title>Contrasting host-pathogen interactions and genome evolution in two generalist and specialist microsporidian pathogens of mosquitoes.</title>
        <authorList>
            <consortium name="The Broad Institute Genomics Platform"/>
            <consortium name="The Broad Institute Genome Sequencing Center for Infectious Disease"/>
            <person name="Cuomo C.A."/>
            <person name="Sanscrainte N.D."/>
            <person name="Goldberg J.M."/>
            <person name="Heiman D."/>
            <person name="Young S."/>
            <person name="Zeng Q."/>
            <person name="Becnel J.J."/>
            <person name="Birren B.W."/>
        </authorList>
    </citation>
    <scope>NUCLEOTIDE SEQUENCE [LARGE SCALE GENOMIC DNA]</scope>
    <source>
        <strain evidence="3">USNM 41457</strain>
    </source>
</reference>
<protein>
    <submittedName>
        <fullName evidence="2">Uncharacterized protein</fullName>
    </submittedName>
</protein>
<accession>J9A093</accession>